<dbReference type="RefSeq" id="WP_122971132.1">
    <property type="nucleotide sequence ID" value="NZ_RHLQ01000007.1"/>
</dbReference>
<dbReference type="SUPFAM" id="SSF52540">
    <property type="entry name" value="P-loop containing nucleoside triphosphate hydrolases"/>
    <property type="match status" value="1"/>
</dbReference>
<evidence type="ECO:0000313" key="3">
    <source>
        <dbReference type="EMBL" id="RND00523.1"/>
    </source>
</evidence>
<evidence type="ECO:0000259" key="1">
    <source>
        <dbReference type="Pfam" id="PF00308"/>
    </source>
</evidence>
<keyword evidence="4" id="KW-1185">Reference proteome</keyword>
<dbReference type="NCBIfam" id="NF006505">
    <property type="entry name" value="PRK08939.1"/>
    <property type="match status" value="1"/>
</dbReference>
<gene>
    <name evidence="3" type="primary">dnaI</name>
    <name evidence="3" type="ORF">EC501_04635</name>
</gene>
<dbReference type="PANTHER" id="PTHR30050:SF8">
    <property type="entry name" value="PRIMOSOMAL PROTEIN DNAI"/>
    <property type="match status" value="1"/>
</dbReference>
<dbReference type="GO" id="GO:0006260">
    <property type="term" value="P:DNA replication"/>
    <property type="evidence" value="ECO:0007669"/>
    <property type="project" value="TreeGrafter"/>
</dbReference>
<evidence type="ECO:0000259" key="2">
    <source>
        <dbReference type="Pfam" id="PF07319"/>
    </source>
</evidence>
<dbReference type="OrthoDB" id="61127at2"/>
<dbReference type="Pfam" id="PF07319">
    <property type="entry name" value="DnaI_N"/>
    <property type="match status" value="1"/>
</dbReference>
<dbReference type="Pfam" id="PF00308">
    <property type="entry name" value="Bac_DnaA"/>
    <property type="match status" value="1"/>
</dbReference>
<dbReference type="Gene3D" id="3.40.50.300">
    <property type="entry name" value="P-loop containing nucleotide triphosphate hydrolases"/>
    <property type="match status" value="1"/>
</dbReference>
<accession>A0A3M8HDS3</accession>
<dbReference type="InterPro" id="IPR009928">
    <property type="entry name" value="DnaI_N"/>
</dbReference>
<feature type="domain" description="Chromosomal replication initiator protein DnaA ATPAse" evidence="1">
    <location>
        <begin position="144"/>
        <end position="234"/>
    </location>
</feature>
<dbReference type="PANTHER" id="PTHR30050">
    <property type="entry name" value="CHROMOSOMAL REPLICATION INITIATOR PROTEIN DNAA"/>
    <property type="match status" value="1"/>
</dbReference>
<evidence type="ECO:0000313" key="4">
    <source>
        <dbReference type="Proteomes" id="UP000279909"/>
    </source>
</evidence>
<feature type="domain" description="Primosomal DnaI N-terminal" evidence="2">
    <location>
        <begin position="1"/>
        <end position="98"/>
    </location>
</feature>
<comment type="caution">
    <text evidence="3">The sequence shown here is derived from an EMBL/GenBank/DDBJ whole genome shotgun (WGS) entry which is preliminary data.</text>
</comment>
<dbReference type="Proteomes" id="UP000279909">
    <property type="component" value="Unassembled WGS sequence"/>
</dbReference>
<reference evidence="3 4" key="1">
    <citation type="journal article" date="2014" name="Int. J. Syst. Evol. Microbiol.">
        <title>Lysinibacillus halotolerans sp. nov., isolated from saline-alkaline soil.</title>
        <authorList>
            <person name="Kong D."/>
            <person name="Wang Y."/>
            <person name="Zhao B."/>
            <person name="Li Y."/>
            <person name="Song J."/>
            <person name="Zhai Y."/>
            <person name="Zhang C."/>
            <person name="Wang H."/>
            <person name="Chen X."/>
            <person name="Zhao B."/>
            <person name="Ruan Z."/>
        </authorList>
    </citation>
    <scope>NUCLEOTIDE SEQUENCE [LARGE SCALE GENOMIC DNA]</scope>
    <source>
        <strain evidence="3 4">MCCC 1A12703</strain>
    </source>
</reference>
<name>A0A3M8HDS3_9BACI</name>
<sequence length="314" mass="36281">MEPINQSLKRTIKVPSFEERYNQIRREILENREIQQFLAENDQIVTTDMVDRSLPKLQEYISQSIDCCHCGNTENCTNYLKGFVPKLYISQNTIDVRYERCQQKILEDERREVEQMISSMHMPKDVLSATLKDLQIDHTSRVNIANKAADFIAQYKSTNELPTKGFYLYGQFGVGKSFVLGAIANELATLKIQSVVVFVPEFLREMKNSIHDQSLNEKVDYVKRAQVLMLDDIGAETLSSWARDEILGTILHYRMSEQLPTFITSNFDYKGLEHHLAQNSRGDVEVIKAARIMERIRAITVPIEMGGKNRRHEN</sequence>
<dbReference type="InterPro" id="IPR027417">
    <property type="entry name" value="P-loop_NTPase"/>
</dbReference>
<dbReference type="InterPro" id="IPR013317">
    <property type="entry name" value="DnaA_dom"/>
</dbReference>
<dbReference type="AlphaFoldDB" id="A0A3M8HDS3"/>
<dbReference type="EMBL" id="RHLQ01000007">
    <property type="protein sequence ID" value="RND00523.1"/>
    <property type="molecule type" value="Genomic_DNA"/>
</dbReference>
<organism evidence="3 4">
    <name type="scientific">Lysinibacillus halotolerans</name>
    <dbReference type="NCBI Taxonomy" id="1368476"/>
    <lineage>
        <taxon>Bacteria</taxon>
        <taxon>Bacillati</taxon>
        <taxon>Bacillota</taxon>
        <taxon>Bacilli</taxon>
        <taxon>Bacillales</taxon>
        <taxon>Bacillaceae</taxon>
        <taxon>Lysinibacillus</taxon>
    </lineage>
</organism>
<protein>
    <submittedName>
        <fullName evidence="3">Primosomal protein DnaI</fullName>
    </submittedName>
</protein>
<proteinExistence type="predicted"/>